<dbReference type="PRINTS" id="PR01488">
    <property type="entry name" value="RTXTOXINA"/>
</dbReference>
<evidence type="ECO:0000256" key="7">
    <source>
        <dbReference type="ARBA" id="ARBA00023136"/>
    </source>
</evidence>
<dbReference type="PANTHER" id="PTHR38340:SF1">
    <property type="entry name" value="S-LAYER PROTEIN"/>
    <property type="match status" value="1"/>
</dbReference>
<dbReference type="Gene3D" id="2.150.10.10">
    <property type="entry name" value="Serralysin-like metalloprotease, C-terminal"/>
    <property type="match status" value="4"/>
</dbReference>
<dbReference type="InterPro" id="IPR018511">
    <property type="entry name" value="Hemolysin-typ_Ca-bd_CS"/>
</dbReference>
<gene>
    <name evidence="8" type="ORF">CFBP5477_020205</name>
</gene>
<dbReference type="PANTHER" id="PTHR38340">
    <property type="entry name" value="S-LAYER PROTEIN"/>
    <property type="match status" value="1"/>
</dbReference>
<dbReference type="GO" id="GO:0005509">
    <property type="term" value="F:calcium ion binding"/>
    <property type="evidence" value="ECO:0007669"/>
    <property type="project" value="InterPro"/>
</dbReference>
<protein>
    <submittedName>
        <fullName evidence="8">Calcium-binding protein</fullName>
    </submittedName>
</protein>
<dbReference type="SUPFAM" id="SSF51120">
    <property type="entry name" value="beta-Roll"/>
    <property type="match status" value="5"/>
</dbReference>
<evidence type="ECO:0000256" key="4">
    <source>
        <dbReference type="ARBA" id="ARBA00022656"/>
    </source>
</evidence>
<keyword evidence="7" id="KW-0472">Membrane</keyword>
<evidence type="ECO:0000256" key="2">
    <source>
        <dbReference type="ARBA" id="ARBA00004613"/>
    </source>
</evidence>
<dbReference type="GO" id="GO:0090729">
    <property type="term" value="F:toxin activity"/>
    <property type="evidence" value="ECO:0007669"/>
    <property type="project" value="UniProtKB-KW"/>
</dbReference>
<dbReference type="PRINTS" id="PR00313">
    <property type="entry name" value="CABNDNGRPT"/>
</dbReference>
<dbReference type="InterPro" id="IPR001343">
    <property type="entry name" value="Hemolysn_Ca-bd"/>
</dbReference>
<dbReference type="InterPro" id="IPR050557">
    <property type="entry name" value="RTX_toxin/Mannuronan_C5-epim"/>
</dbReference>
<dbReference type="GO" id="GO:0016020">
    <property type="term" value="C:membrane"/>
    <property type="evidence" value="ECO:0007669"/>
    <property type="project" value="UniProtKB-SubCell"/>
</dbReference>
<reference evidence="8" key="1">
    <citation type="submission" date="2023-05" db="EMBL/GenBank/DDBJ databases">
        <title>Complete genome sequence of Agrobacterium larrymoorei CFBP5477.</title>
        <authorList>
            <person name="Yen H.-C."/>
            <person name="Chou L."/>
            <person name="Lin Y.-C."/>
            <person name="Lai E.-M."/>
            <person name="Kuo C.-H."/>
        </authorList>
    </citation>
    <scope>NUCLEOTIDE SEQUENCE</scope>
    <source>
        <strain evidence="8">CFBP5477</strain>
    </source>
</reference>
<dbReference type="AlphaFoldDB" id="A0AAF0HAM7"/>
<name>A0AAF0HAM7_9HYPH</name>
<evidence type="ECO:0000313" key="8">
    <source>
        <dbReference type="EMBL" id="WHA43549.1"/>
    </source>
</evidence>
<organism evidence="8 9">
    <name type="scientific">Agrobacterium larrymoorei</name>
    <dbReference type="NCBI Taxonomy" id="160699"/>
    <lineage>
        <taxon>Bacteria</taxon>
        <taxon>Pseudomonadati</taxon>
        <taxon>Pseudomonadota</taxon>
        <taxon>Alphaproteobacteria</taxon>
        <taxon>Hyphomicrobiales</taxon>
        <taxon>Rhizobiaceae</taxon>
        <taxon>Rhizobium/Agrobacterium group</taxon>
        <taxon>Agrobacterium</taxon>
    </lineage>
</organism>
<dbReference type="InterPro" id="IPR003995">
    <property type="entry name" value="RTX_toxin_determinant-A"/>
</dbReference>
<dbReference type="Pfam" id="PF00353">
    <property type="entry name" value="HemolysinCabind"/>
    <property type="match status" value="7"/>
</dbReference>
<dbReference type="PROSITE" id="PS00330">
    <property type="entry name" value="HEMOLYSIN_CALCIUM"/>
    <property type="match status" value="7"/>
</dbReference>
<dbReference type="Proteomes" id="UP000298664">
    <property type="component" value="Chromosome Linear"/>
</dbReference>
<dbReference type="InterPro" id="IPR011049">
    <property type="entry name" value="Serralysin-like_metalloprot_C"/>
</dbReference>
<dbReference type="EMBL" id="CP124734">
    <property type="protein sequence ID" value="WHA43549.1"/>
    <property type="molecule type" value="Genomic_DNA"/>
</dbReference>
<sequence length="742" mass="76262">MAQITGTNSAEVLPGTSGSDLIYAYNGNDTVNGGEGNDYINGGRGDDILNGGADNDVFEVGGYGSDIGLNPAGGLHNGWDTFNGGEGEDTIRILSTAGYLWTEIQIKSMSSIEVLDNANDGPGYVNFAGSINFDSIKKMNNITGIFGSAGNDTFLGGGLGEVVEGRAGNDTLYGYGGADVLDGGTGTNTLIGGAGADIYDFKDGDATTTITDFSRADGDKIRIANTIANNFSDLTITSNGASSNVTVGGLEIIVNGSQALTASDFVWADDGGDSGGDDDGAGGVSYEYIHGGNGDDYLIGTDGADFIMGYDGNDIIIAGDDTDKLFGGNGDDFIDGGRGLDEITGGLGADTFYFGGAGAAPTIKDYSAADGDKIVISSKIADEFSDLEISQTEVTTGRIRVGGFDIYVENNPTLDASNFAFYDVEHSATGKAITGSTKDDSLYGGDGDDHLFGGDGIDSLYGGAGNDFLDGGVGAAAAPDRYHWLTGGTGADVFYFSDPVGKSLIRDFSSSEGDKIRIDGAIAGEFSELTFSGGGAITIVEAGDSTISLIREFGTLVESDFEFTGAGIGDDTSNQITGGAEADKLYGRGGNDTLYGAGGNDNLKGEDGDDFLYGESGDDELRGGDGNDYLFGGGGTDQLIGDAGNDFLDPGIDIAGTHGLHRLSGGTGADVFYFSDPAGRNLILDFSRSDGDKIRIDSAIADDFSDLTFSQKGTMMNIYADDLSVILWPGIGPLVASDFEFV</sequence>
<proteinExistence type="predicted"/>
<dbReference type="RefSeq" id="WP_137395630.1">
    <property type="nucleotide sequence ID" value="NZ_CP124734.1"/>
</dbReference>
<keyword evidence="6" id="KW-0843">Virulence</keyword>
<accession>A0AAF0HAM7</accession>
<evidence type="ECO:0000256" key="6">
    <source>
        <dbReference type="ARBA" id="ARBA00023026"/>
    </source>
</evidence>
<keyword evidence="4" id="KW-0800">Toxin</keyword>
<keyword evidence="3" id="KW-0964">Secreted</keyword>
<evidence type="ECO:0000313" key="9">
    <source>
        <dbReference type="Proteomes" id="UP000298664"/>
    </source>
</evidence>
<dbReference type="GO" id="GO:0005576">
    <property type="term" value="C:extracellular region"/>
    <property type="evidence" value="ECO:0007669"/>
    <property type="project" value="UniProtKB-SubCell"/>
</dbReference>
<comment type="subcellular location">
    <subcellularLocation>
        <location evidence="1">Membrane</location>
    </subcellularLocation>
    <subcellularLocation>
        <location evidence="2">Secreted</location>
    </subcellularLocation>
</comment>
<keyword evidence="5" id="KW-0677">Repeat</keyword>
<evidence type="ECO:0000256" key="5">
    <source>
        <dbReference type="ARBA" id="ARBA00022737"/>
    </source>
</evidence>
<evidence type="ECO:0000256" key="3">
    <source>
        <dbReference type="ARBA" id="ARBA00022525"/>
    </source>
</evidence>
<evidence type="ECO:0000256" key="1">
    <source>
        <dbReference type="ARBA" id="ARBA00004370"/>
    </source>
</evidence>